<dbReference type="GO" id="GO:0016020">
    <property type="term" value="C:membrane"/>
    <property type="evidence" value="ECO:0007669"/>
    <property type="project" value="UniProtKB-SubCell"/>
</dbReference>
<feature type="transmembrane region" description="Helical" evidence="7">
    <location>
        <begin position="639"/>
        <end position="660"/>
    </location>
</feature>
<accession>A0A226EHA4</accession>
<comment type="caution">
    <text evidence="9">The sequence shown here is derived from an EMBL/GenBank/DDBJ whole genome shotgun (WGS) entry which is preliminary data.</text>
</comment>
<dbReference type="Pfam" id="PF00005">
    <property type="entry name" value="ABC_tran"/>
    <property type="match status" value="1"/>
</dbReference>
<dbReference type="OMA" id="NEMAITH"/>
<dbReference type="Gene3D" id="3.40.50.300">
    <property type="entry name" value="P-loop containing nucleotide triphosphate hydrolases"/>
    <property type="match status" value="1"/>
</dbReference>
<keyword evidence="4" id="KW-0067">ATP-binding</keyword>
<evidence type="ECO:0000313" key="10">
    <source>
        <dbReference type="Proteomes" id="UP000198287"/>
    </source>
</evidence>
<evidence type="ECO:0000256" key="2">
    <source>
        <dbReference type="ARBA" id="ARBA00022692"/>
    </source>
</evidence>
<dbReference type="EMBL" id="LNIX01000004">
    <property type="protein sequence ID" value="OXA56101.1"/>
    <property type="molecule type" value="Genomic_DNA"/>
</dbReference>
<dbReference type="PANTHER" id="PTHR43038:SF3">
    <property type="entry name" value="ABC TRANSPORTER G FAMILY MEMBER 20 ISOFORM X1"/>
    <property type="match status" value="1"/>
</dbReference>
<dbReference type="GO" id="GO:0005524">
    <property type="term" value="F:ATP binding"/>
    <property type="evidence" value="ECO:0007669"/>
    <property type="project" value="UniProtKB-KW"/>
</dbReference>
<dbReference type="OrthoDB" id="6500128at2759"/>
<dbReference type="InterPro" id="IPR013525">
    <property type="entry name" value="ABC2_TM"/>
</dbReference>
<dbReference type="PROSITE" id="PS50893">
    <property type="entry name" value="ABC_TRANSPORTER_2"/>
    <property type="match status" value="1"/>
</dbReference>
<dbReference type="GO" id="GO:0140359">
    <property type="term" value="F:ABC-type transporter activity"/>
    <property type="evidence" value="ECO:0007669"/>
    <property type="project" value="InterPro"/>
</dbReference>
<dbReference type="AlphaFoldDB" id="A0A226EHA4"/>
<keyword evidence="6 7" id="KW-0472">Membrane</keyword>
<feature type="transmembrane region" description="Helical" evidence="7">
    <location>
        <begin position="515"/>
        <end position="537"/>
    </location>
</feature>
<dbReference type="InterPro" id="IPR003439">
    <property type="entry name" value="ABC_transporter-like_ATP-bd"/>
</dbReference>
<dbReference type="PROSITE" id="PS00211">
    <property type="entry name" value="ABC_TRANSPORTER_1"/>
    <property type="match status" value="1"/>
</dbReference>
<comment type="subcellular location">
    <subcellularLocation>
        <location evidence="1">Membrane</location>
        <topology evidence="1">Multi-pass membrane protein</topology>
    </subcellularLocation>
</comment>
<keyword evidence="10" id="KW-1185">Reference proteome</keyword>
<evidence type="ECO:0000256" key="7">
    <source>
        <dbReference type="SAM" id="Phobius"/>
    </source>
</evidence>
<organism evidence="9 10">
    <name type="scientific">Folsomia candida</name>
    <name type="common">Springtail</name>
    <dbReference type="NCBI Taxonomy" id="158441"/>
    <lineage>
        <taxon>Eukaryota</taxon>
        <taxon>Metazoa</taxon>
        <taxon>Ecdysozoa</taxon>
        <taxon>Arthropoda</taxon>
        <taxon>Hexapoda</taxon>
        <taxon>Collembola</taxon>
        <taxon>Entomobryomorpha</taxon>
        <taxon>Isotomoidea</taxon>
        <taxon>Isotomidae</taxon>
        <taxon>Proisotominae</taxon>
        <taxon>Folsomia</taxon>
    </lineage>
</organism>
<evidence type="ECO:0000313" key="9">
    <source>
        <dbReference type="EMBL" id="OXA56101.1"/>
    </source>
</evidence>
<dbReference type="PANTHER" id="PTHR43038">
    <property type="entry name" value="ATP-BINDING CASSETTE, SUB-FAMILY H, MEMBER 1"/>
    <property type="match status" value="1"/>
</dbReference>
<evidence type="ECO:0000256" key="4">
    <source>
        <dbReference type="ARBA" id="ARBA00022840"/>
    </source>
</evidence>
<name>A0A226EHA4_FOLCA</name>
<dbReference type="Pfam" id="PF12698">
    <property type="entry name" value="ABC2_membrane_3"/>
    <property type="match status" value="1"/>
</dbReference>
<dbReference type="InterPro" id="IPR017871">
    <property type="entry name" value="ABC_transporter-like_CS"/>
</dbReference>
<dbReference type="SMART" id="SM00382">
    <property type="entry name" value="AAA"/>
    <property type="match status" value="1"/>
</dbReference>
<dbReference type="GO" id="GO:0016887">
    <property type="term" value="F:ATP hydrolysis activity"/>
    <property type="evidence" value="ECO:0007669"/>
    <property type="project" value="InterPro"/>
</dbReference>
<keyword evidence="5 7" id="KW-1133">Transmembrane helix</keyword>
<evidence type="ECO:0000256" key="5">
    <source>
        <dbReference type="ARBA" id="ARBA00022989"/>
    </source>
</evidence>
<dbReference type="InterPro" id="IPR027417">
    <property type="entry name" value="P-loop_NTPase"/>
</dbReference>
<evidence type="ECO:0000256" key="3">
    <source>
        <dbReference type="ARBA" id="ARBA00022741"/>
    </source>
</evidence>
<feature type="transmembrane region" description="Helical" evidence="7">
    <location>
        <begin position="549"/>
        <end position="573"/>
    </location>
</feature>
<feature type="transmembrane region" description="Helical" evidence="7">
    <location>
        <begin position="475"/>
        <end position="494"/>
    </location>
</feature>
<proteinExistence type="predicted"/>
<reference evidence="9 10" key="1">
    <citation type="submission" date="2015-12" db="EMBL/GenBank/DDBJ databases">
        <title>The genome of Folsomia candida.</title>
        <authorList>
            <person name="Faddeeva A."/>
            <person name="Derks M.F."/>
            <person name="Anvar Y."/>
            <person name="Smit S."/>
            <person name="Van Straalen N."/>
            <person name="Roelofs D."/>
        </authorList>
    </citation>
    <scope>NUCLEOTIDE SEQUENCE [LARGE SCALE GENOMIC DNA]</scope>
    <source>
        <strain evidence="9 10">VU population</strain>
        <tissue evidence="9">Whole body</tissue>
    </source>
</reference>
<dbReference type="Proteomes" id="UP000198287">
    <property type="component" value="Unassembled WGS sequence"/>
</dbReference>
<gene>
    <name evidence="9" type="ORF">Fcan01_09192</name>
</gene>
<evidence type="ECO:0000259" key="8">
    <source>
        <dbReference type="PROSITE" id="PS50893"/>
    </source>
</evidence>
<sequence>MAVQVCNASVSYRSSATSVLNGVCLQVDPGTIYCLLGSSGCGKTTLLSCITGMQKLDSGFISVFGRTVWSKELLARNILGYMPQDLCLHKYLTIGEMISLYGHIGGMKGSDLEKRVQFLIQLLQLRDSNVLISTLSGGQCRRVSLALALVHNPPLLILDEPVVGLDPLLRESIWNHLASLARNTTIILTTHYTEETIRCDRIGILRHGRIIADDTPLNLINKYNTLLIQDAVLKICKDDNEMAITHETQNLPIIENKGSFPLNDALGGSSGTIIYALLKRNLTSQIRNPMMICLQIMMPILQTLLGDLITGGDPKMVTLSLISSPYSCGQNSSRCFYDEDYATCSFIRKLNSEDISLNWRASMADGLTAIANGEDNGLLHLPSNFSTHLLTRFFEGNFATNESIDGSTITTRLDMSNAILGGFLANKIKNAYFFFLKEIAADCGRDSRLADIPLKFNPIYGQLEGGWEEYFQPSMIIDMSFLFPAAIISGFLVLDKANGTLSRAAAMGVSLTHTVVSAFLTQFLFLICQVFTLLAFLTVFSNLEINGSWLLFIGLLVLVGSTGITFGIFLATACSHVTEVMFIMVWMIFTAIFSTGSMWPMESVVPWFRYFCYIYPITLPLEGLRSIASRGWGLEHVQVSVGFGVLVGLSIIFVVMNYVVAKCRK</sequence>
<evidence type="ECO:0000256" key="6">
    <source>
        <dbReference type="ARBA" id="ARBA00023136"/>
    </source>
</evidence>
<dbReference type="InterPro" id="IPR003593">
    <property type="entry name" value="AAA+_ATPase"/>
</dbReference>
<feature type="transmembrane region" description="Helical" evidence="7">
    <location>
        <begin position="580"/>
        <end position="599"/>
    </location>
</feature>
<keyword evidence="3" id="KW-0547">Nucleotide-binding</keyword>
<keyword evidence="2 7" id="KW-0812">Transmembrane</keyword>
<evidence type="ECO:0000256" key="1">
    <source>
        <dbReference type="ARBA" id="ARBA00004141"/>
    </source>
</evidence>
<feature type="domain" description="ABC transporter" evidence="8">
    <location>
        <begin position="3"/>
        <end position="232"/>
    </location>
</feature>
<dbReference type="SUPFAM" id="SSF52540">
    <property type="entry name" value="P-loop containing nucleoside triphosphate hydrolases"/>
    <property type="match status" value="1"/>
</dbReference>
<protein>
    <submittedName>
        <fullName evidence="9">ABC transporter G family member 23</fullName>
    </submittedName>
</protein>